<reference evidence="5 6" key="1">
    <citation type="journal article" date="2018" name="Sci. Rep.">
        <title>A complete Leishmania donovani reference genome identifies novel genetic variations associated with virulence.</title>
        <authorList>
            <person name="Lypaczewski P."/>
            <person name="Hoshizaki J."/>
            <person name="Zhang W.-W."/>
            <person name="McCall L.-I."/>
            <person name="Torcivia-Rodriguez J."/>
            <person name="Simonyan V."/>
            <person name="Kaur A."/>
            <person name="Dewar K."/>
            <person name="Matlashewski G."/>
        </authorList>
    </citation>
    <scope>NUCLEOTIDE SEQUENCE [LARGE SCALE GENOMIC DNA]</scope>
    <source>
        <strain evidence="5 6">LdCL</strain>
    </source>
</reference>
<dbReference type="CDD" id="cd20264">
    <property type="entry name" value="Complex1_LYR_LYRM4"/>
    <property type="match status" value="1"/>
</dbReference>
<keyword evidence="6" id="KW-1185">Reference proteome</keyword>
<gene>
    <name evidence="5" type="ORF">LdCL_330020800</name>
</gene>
<dbReference type="OrthoDB" id="275715at2759"/>
<feature type="domain" description="Complex 1 LYR protein" evidence="4">
    <location>
        <begin position="74"/>
        <end position="123"/>
    </location>
</feature>
<keyword evidence="3" id="KW-0732">Signal</keyword>
<proteinExistence type="inferred from homology"/>
<evidence type="ECO:0000259" key="4">
    <source>
        <dbReference type="Pfam" id="PF05347"/>
    </source>
</evidence>
<dbReference type="PANTHER" id="PTHR13166">
    <property type="entry name" value="PROTEIN C6ORF149"/>
    <property type="match status" value="1"/>
</dbReference>
<evidence type="ECO:0000313" key="5">
    <source>
        <dbReference type="EMBL" id="AYU82120.1"/>
    </source>
</evidence>
<feature type="signal peptide" evidence="3">
    <location>
        <begin position="1"/>
        <end position="24"/>
    </location>
</feature>
<dbReference type="PANTHER" id="PTHR13166:SF7">
    <property type="entry name" value="LYR MOTIF-CONTAINING PROTEIN 4"/>
    <property type="match status" value="1"/>
</dbReference>
<evidence type="ECO:0000256" key="3">
    <source>
        <dbReference type="SAM" id="SignalP"/>
    </source>
</evidence>
<sequence length="163" mass="18773">MVFLRITLHCLCFTALLPLRRSLAHISLTTAYPSALASLSTLFVHQNRKANGEKGSMSAAAKTVQKSVDRLRGQMIRTARRFRDYNFRQYFVQHVKDDFAALAKLSEEEQRKFLATEGRDKLRQLQRMALVNQMYAKRPVYFDTAAQKPHRRQDDGTGKPVIE</sequence>
<dbReference type="GO" id="GO:0016226">
    <property type="term" value="P:iron-sulfur cluster assembly"/>
    <property type="evidence" value="ECO:0007669"/>
    <property type="project" value="InterPro"/>
</dbReference>
<dbReference type="InterPro" id="IPR051522">
    <property type="entry name" value="ISC_assembly_LYR"/>
</dbReference>
<accession>A0A3S7X6M0</accession>
<feature type="chain" id="PRO_5019127775" evidence="3">
    <location>
        <begin position="25"/>
        <end position="163"/>
    </location>
</feature>
<dbReference type="EMBL" id="CP029532">
    <property type="protein sequence ID" value="AYU82120.1"/>
    <property type="molecule type" value="Genomic_DNA"/>
</dbReference>
<protein>
    <submittedName>
        <fullName evidence="5">Iron-sulfur cluster assembly protein, putative</fullName>
    </submittedName>
</protein>
<dbReference type="InterPro" id="IPR045297">
    <property type="entry name" value="Complex1_LYR_LYRM4"/>
</dbReference>
<feature type="compositionally biased region" description="Basic and acidic residues" evidence="2">
    <location>
        <begin position="152"/>
        <end position="163"/>
    </location>
</feature>
<evidence type="ECO:0000313" key="6">
    <source>
        <dbReference type="Proteomes" id="UP000274082"/>
    </source>
</evidence>
<dbReference type="InterPro" id="IPR008011">
    <property type="entry name" value="Complex1_LYR_dom"/>
</dbReference>
<evidence type="ECO:0000256" key="1">
    <source>
        <dbReference type="ARBA" id="ARBA00009508"/>
    </source>
</evidence>
<dbReference type="AlphaFoldDB" id="A0A3S7X6M0"/>
<dbReference type="VEuPathDB" id="TriTrypDB:LdCL_330020800"/>
<dbReference type="Proteomes" id="UP000274082">
    <property type="component" value="Chromosome 33"/>
</dbReference>
<evidence type="ECO:0000256" key="2">
    <source>
        <dbReference type="SAM" id="MobiDB-lite"/>
    </source>
</evidence>
<dbReference type="Pfam" id="PF05347">
    <property type="entry name" value="Complex1_LYR"/>
    <property type="match status" value="1"/>
</dbReference>
<comment type="similarity">
    <text evidence="1">Belongs to the complex I LYR family.</text>
</comment>
<dbReference type="VEuPathDB" id="TriTrypDB:LdBPK_331440.1"/>
<name>A0A3S7X6M0_LEIDO</name>
<organism evidence="5 6">
    <name type="scientific">Leishmania donovani</name>
    <dbReference type="NCBI Taxonomy" id="5661"/>
    <lineage>
        <taxon>Eukaryota</taxon>
        <taxon>Discoba</taxon>
        <taxon>Euglenozoa</taxon>
        <taxon>Kinetoplastea</taxon>
        <taxon>Metakinetoplastina</taxon>
        <taxon>Trypanosomatida</taxon>
        <taxon>Trypanosomatidae</taxon>
        <taxon>Leishmaniinae</taxon>
        <taxon>Leishmania</taxon>
    </lineage>
</organism>
<dbReference type="GO" id="GO:0005739">
    <property type="term" value="C:mitochondrion"/>
    <property type="evidence" value="ECO:0007669"/>
    <property type="project" value="TreeGrafter"/>
</dbReference>
<dbReference type="GO" id="GO:1990221">
    <property type="term" value="C:L-cysteine desulfurase complex"/>
    <property type="evidence" value="ECO:0007669"/>
    <property type="project" value="TreeGrafter"/>
</dbReference>
<dbReference type="VEuPathDB" id="TriTrypDB:LDHU3_33.2140"/>
<feature type="region of interest" description="Disordered" evidence="2">
    <location>
        <begin position="143"/>
        <end position="163"/>
    </location>
</feature>